<dbReference type="SUPFAM" id="SSF53335">
    <property type="entry name" value="S-adenosyl-L-methionine-dependent methyltransferases"/>
    <property type="match status" value="1"/>
</dbReference>
<protein>
    <submittedName>
        <fullName evidence="1">Uncharacterized protein</fullName>
    </submittedName>
</protein>
<dbReference type="OrthoDB" id="9804312at2"/>
<dbReference type="EMBL" id="AP024237">
    <property type="protein sequence ID" value="BCO38386.1"/>
    <property type="molecule type" value="Genomic_DNA"/>
</dbReference>
<dbReference type="Proteomes" id="UP000595446">
    <property type="component" value="Chromosome"/>
</dbReference>
<dbReference type="STRING" id="110505.ACT16_10280"/>
<accession>A0A2G8B3R8</accession>
<evidence type="ECO:0000313" key="1">
    <source>
        <dbReference type="EMBL" id="BCO38386.1"/>
    </source>
</evidence>
<evidence type="ECO:0000313" key="2">
    <source>
        <dbReference type="Proteomes" id="UP000595446"/>
    </source>
</evidence>
<proteinExistence type="predicted"/>
<gene>
    <name evidence="1" type="ORF">MHEC_48190</name>
</gene>
<organism evidence="1 2">
    <name type="scientific">Mycobacterium heckeshornense</name>
    <dbReference type="NCBI Taxonomy" id="110505"/>
    <lineage>
        <taxon>Bacteria</taxon>
        <taxon>Bacillati</taxon>
        <taxon>Actinomycetota</taxon>
        <taxon>Actinomycetes</taxon>
        <taxon>Mycobacteriales</taxon>
        <taxon>Mycobacteriaceae</taxon>
        <taxon>Mycobacterium</taxon>
    </lineage>
</organism>
<dbReference type="Gene3D" id="3.40.50.150">
    <property type="entry name" value="Vaccinia Virus protein VP39"/>
    <property type="match status" value="1"/>
</dbReference>
<dbReference type="PANTHER" id="PTHR43591">
    <property type="entry name" value="METHYLTRANSFERASE"/>
    <property type="match status" value="1"/>
</dbReference>
<dbReference type="InterPro" id="IPR029063">
    <property type="entry name" value="SAM-dependent_MTases_sf"/>
</dbReference>
<reference evidence="1 2" key="1">
    <citation type="submission" date="2020-12" db="EMBL/GenBank/DDBJ databases">
        <title>Complete genome sequence of Mycobacterium heckeshornense JCM 15655T, closely related to a pathogenic non-tuberculous mycobacterial species Mycobacterium xenopi.</title>
        <authorList>
            <person name="Yoshida M."/>
            <person name="Fukano H."/>
            <person name="Asakura T."/>
            <person name="Suzuki M."/>
            <person name="Hoshino Y."/>
        </authorList>
    </citation>
    <scope>NUCLEOTIDE SEQUENCE [LARGE SCALE GENOMIC DNA]</scope>
    <source>
        <strain evidence="1 2">JCM 15655</strain>
    </source>
</reference>
<sequence length="236" mass="25707">MSTEEHEKNDGSSSPVLAETRLAAAQRAHWQQTYAAHPHLYGEQPSEAAQNALEVFRSVGVSRLVDLGGGHGRDALFFARNGIAVQVIDFSATALQQLADTATAQGLAGRITLTAHDIRHPLPVAAASVDAVFAHMLLCMAFSTNTIRCIVGDVRRVLRPGGVFVYTVRHTGDAHYRAGTSHGDDIYEHGGFAVHYFSRQLVEELAVGWTLIDVHESCEGELPRRLFCVTQIRPPD</sequence>
<dbReference type="AlphaFoldDB" id="A0A2G8B3R8"/>
<keyword evidence="2" id="KW-1185">Reference proteome</keyword>
<dbReference type="RefSeq" id="WP_048891415.1">
    <property type="nucleotide sequence ID" value="NZ_AP024237.1"/>
</dbReference>
<dbReference type="PANTHER" id="PTHR43591:SF99">
    <property type="entry name" value="OS06G0646000 PROTEIN"/>
    <property type="match status" value="1"/>
</dbReference>
<dbReference type="Pfam" id="PF13649">
    <property type="entry name" value="Methyltransf_25"/>
    <property type="match status" value="1"/>
</dbReference>
<dbReference type="CDD" id="cd02440">
    <property type="entry name" value="AdoMet_MTases"/>
    <property type="match status" value="1"/>
</dbReference>
<name>A0A2G8B3R8_9MYCO</name>
<dbReference type="InterPro" id="IPR041698">
    <property type="entry name" value="Methyltransf_25"/>
</dbReference>
<dbReference type="GO" id="GO:0008168">
    <property type="term" value="F:methyltransferase activity"/>
    <property type="evidence" value="ECO:0007669"/>
    <property type="project" value="TreeGrafter"/>
</dbReference>